<dbReference type="InterPro" id="IPR001647">
    <property type="entry name" value="HTH_TetR"/>
</dbReference>
<dbReference type="Pfam" id="PF00440">
    <property type="entry name" value="TetR_N"/>
    <property type="match status" value="1"/>
</dbReference>
<dbReference type="GO" id="GO:0003700">
    <property type="term" value="F:DNA-binding transcription factor activity"/>
    <property type="evidence" value="ECO:0007669"/>
    <property type="project" value="TreeGrafter"/>
</dbReference>
<dbReference type="Proteomes" id="UP000261739">
    <property type="component" value="Unassembled WGS sequence"/>
</dbReference>
<dbReference type="InterPro" id="IPR050109">
    <property type="entry name" value="HTH-type_TetR-like_transc_reg"/>
</dbReference>
<feature type="domain" description="HTH tetR-type" evidence="3">
    <location>
        <begin position="14"/>
        <end position="74"/>
    </location>
</feature>
<gene>
    <name evidence="4" type="ORF">DIW82_05755</name>
</gene>
<comment type="caution">
    <text evidence="4">The sequence shown here is derived from an EMBL/GenBank/DDBJ whole genome shotgun (WGS) entry which is preliminary data.</text>
</comment>
<dbReference type="InterPro" id="IPR036271">
    <property type="entry name" value="Tet_transcr_reg_TetR-rel_C_sf"/>
</dbReference>
<sequence length="209" mass="22313">MPYRPTENTRANAETRRAAILAAATSLIADGGFAAAAVRPIADASGIATGTVYRYFGTREELLAEIFRTLADHEYTAVEQAVDAAEPHVTDRLSALLDTFSRRALRAPRTADALLFEPVNPLVEAERLIFRRRYHDLVVRIIDGGVRAGEIPAQDAPVTARAVIGANAEALMGRLSPPGQGTATAPPADPDRLIATVTTFCLRALGAPQ</sequence>
<dbReference type="STRING" id="863239.GCA_000213935_00133"/>
<evidence type="ECO:0000256" key="1">
    <source>
        <dbReference type="ARBA" id="ARBA00023125"/>
    </source>
</evidence>
<dbReference type="Gene3D" id="1.10.10.60">
    <property type="entry name" value="Homeodomain-like"/>
    <property type="match status" value="1"/>
</dbReference>
<dbReference type="EMBL" id="DQID01000156">
    <property type="protein sequence ID" value="HCT14297.1"/>
    <property type="molecule type" value="Genomic_DNA"/>
</dbReference>
<evidence type="ECO:0000313" key="5">
    <source>
        <dbReference type="Proteomes" id="UP000261739"/>
    </source>
</evidence>
<protein>
    <submittedName>
        <fullName evidence="4">TetR/AcrR family transcriptional regulator</fullName>
    </submittedName>
</protein>
<dbReference type="PANTHER" id="PTHR30055">
    <property type="entry name" value="HTH-TYPE TRANSCRIPTIONAL REGULATOR RUTR"/>
    <property type="match status" value="1"/>
</dbReference>
<organism evidence="4 5">
    <name type="scientific">Corynebacterium nuruki</name>
    <dbReference type="NCBI Taxonomy" id="1032851"/>
    <lineage>
        <taxon>Bacteria</taxon>
        <taxon>Bacillati</taxon>
        <taxon>Actinomycetota</taxon>
        <taxon>Actinomycetes</taxon>
        <taxon>Mycobacteriales</taxon>
        <taxon>Corynebacteriaceae</taxon>
        <taxon>Corynebacterium</taxon>
    </lineage>
</organism>
<accession>A0A3D4SZ56</accession>
<evidence type="ECO:0000259" key="3">
    <source>
        <dbReference type="PROSITE" id="PS50977"/>
    </source>
</evidence>
<reference evidence="4 5" key="1">
    <citation type="journal article" date="2018" name="Nat. Biotechnol.">
        <title>A standardized bacterial taxonomy based on genome phylogeny substantially revises the tree of life.</title>
        <authorList>
            <person name="Parks D.H."/>
            <person name="Chuvochina M."/>
            <person name="Waite D.W."/>
            <person name="Rinke C."/>
            <person name="Skarshewski A."/>
            <person name="Chaumeil P.A."/>
            <person name="Hugenholtz P."/>
        </authorList>
    </citation>
    <scope>NUCLEOTIDE SEQUENCE [LARGE SCALE GENOMIC DNA]</scope>
    <source>
        <strain evidence="4">UBA11247</strain>
    </source>
</reference>
<feature type="DNA-binding region" description="H-T-H motif" evidence="2">
    <location>
        <begin position="37"/>
        <end position="56"/>
    </location>
</feature>
<dbReference type="SUPFAM" id="SSF48498">
    <property type="entry name" value="Tetracyclin repressor-like, C-terminal domain"/>
    <property type="match status" value="1"/>
</dbReference>
<proteinExistence type="predicted"/>
<dbReference type="GO" id="GO:0000976">
    <property type="term" value="F:transcription cis-regulatory region binding"/>
    <property type="evidence" value="ECO:0007669"/>
    <property type="project" value="TreeGrafter"/>
</dbReference>
<name>A0A3D4SZ56_9CORY</name>
<dbReference type="Gene3D" id="1.10.357.10">
    <property type="entry name" value="Tetracycline Repressor, domain 2"/>
    <property type="match status" value="1"/>
</dbReference>
<keyword evidence="1 2" id="KW-0238">DNA-binding</keyword>
<dbReference type="SUPFAM" id="SSF46689">
    <property type="entry name" value="Homeodomain-like"/>
    <property type="match status" value="1"/>
</dbReference>
<dbReference type="AlphaFoldDB" id="A0A3D4SZ56"/>
<dbReference type="PANTHER" id="PTHR30055:SF226">
    <property type="entry name" value="HTH-TYPE TRANSCRIPTIONAL REGULATOR PKSA"/>
    <property type="match status" value="1"/>
</dbReference>
<evidence type="ECO:0000313" key="4">
    <source>
        <dbReference type="EMBL" id="HCT14297.1"/>
    </source>
</evidence>
<dbReference type="PRINTS" id="PR00455">
    <property type="entry name" value="HTHTETR"/>
</dbReference>
<dbReference type="InterPro" id="IPR009057">
    <property type="entry name" value="Homeodomain-like_sf"/>
</dbReference>
<dbReference type="PROSITE" id="PS50977">
    <property type="entry name" value="HTH_TETR_2"/>
    <property type="match status" value="1"/>
</dbReference>
<evidence type="ECO:0000256" key="2">
    <source>
        <dbReference type="PROSITE-ProRule" id="PRU00335"/>
    </source>
</evidence>